<keyword evidence="3 6" id="KW-1133">Transmembrane helix</keyword>
<feature type="transmembrane region" description="Helical" evidence="6">
    <location>
        <begin position="202"/>
        <end position="221"/>
    </location>
</feature>
<feature type="transmembrane region" description="Helical" evidence="6">
    <location>
        <begin position="411"/>
        <end position="431"/>
    </location>
</feature>
<dbReference type="SUPFAM" id="SSF103473">
    <property type="entry name" value="MFS general substrate transporter"/>
    <property type="match status" value="1"/>
</dbReference>
<reference evidence="8 9" key="1">
    <citation type="journal article" date="2023" name="G3 (Bethesda)">
        <title>A chromosome-level genome assembly of Zasmidium syzygii isolated from banana leaves.</title>
        <authorList>
            <person name="van Westerhoven A.C."/>
            <person name="Mehrabi R."/>
            <person name="Talebi R."/>
            <person name="Steentjes M.B.F."/>
            <person name="Corcolon B."/>
            <person name="Chong P.A."/>
            <person name="Kema G.H.J."/>
            <person name="Seidl M.F."/>
        </authorList>
    </citation>
    <scope>NUCLEOTIDE SEQUENCE [LARGE SCALE GENOMIC DNA]</scope>
    <source>
        <strain evidence="8 9">P124</strain>
    </source>
</reference>
<dbReference type="PANTHER" id="PTHR42718">
    <property type="entry name" value="MAJOR FACILITATOR SUPERFAMILY MULTIDRUG TRANSPORTER MFSC"/>
    <property type="match status" value="1"/>
</dbReference>
<feature type="transmembrane region" description="Helical" evidence="6">
    <location>
        <begin position="308"/>
        <end position="327"/>
    </location>
</feature>
<feature type="region of interest" description="Disordered" evidence="5">
    <location>
        <begin position="1"/>
        <end position="68"/>
    </location>
</feature>
<feature type="transmembrane region" description="Helical" evidence="6">
    <location>
        <begin position="443"/>
        <end position="464"/>
    </location>
</feature>
<feature type="transmembrane region" description="Helical" evidence="6">
    <location>
        <begin position="233"/>
        <end position="253"/>
    </location>
</feature>
<comment type="subcellular location">
    <subcellularLocation>
        <location evidence="1">Membrane</location>
        <topology evidence="1">Multi-pass membrane protein</topology>
    </subcellularLocation>
</comment>
<feature type="transmembrane region" description="Helical" evidence="6">
    <location>
        <begin position="274"/>
        <end position="296"/>
    </location>
</feature>
<dbReference type="Pfam" id="PF07690">
    <property type="entry name" value="MFS_1"/>
    <property type="match status" value="1"/>
</dbReference>
<protein>
    <recommendedName>
        <fullName evidence="7">Major facilitator superfamily (MFS) profile domain-containing protein</fullName>
    </recommendedName>
</protein>
<dbReference type="InterPro" id="IPR020846">
    <property type="entry name" value="MFS_dom"/>
</dbReference>
<dbReference type="Gene3D" id="1.20.1250.20">
    <property type="entry name" value="MFS general substrate transporter like domains"/>
    <property type="match status" value="2"/>
</dbReference>
<dbReference type="Proteomes" id="UP001305779">
    <property type="component" value="Unassembled WGS sequence"/>
</dbReference>
<proteinExistence type="predicted"/>
<evidence type="ECO:0000256" key="4">
    <source>
        <dbReference type="ARBA" id="ARBA00023136"/>
    </source>
</evidence>
<evidence type="ECO:0000256" key="5">
    <source>
        <dbReference type="SAM" id="MobiDB-lite"/>
    </source>
</evidence>
<feature type="transmembrane region" description="Helical" evidence="6">
    <location>
        <begin position="388"/>
        <end position="406"/>
    </location>
</feature>
<dbReference type="PANTHER" id="PTHR42718:SF27">
    <property type="entry name" value="TRANSPORTER, PUTATIVE-RELATED"/>
    <property type="match status" value="1"/>
</dbReference>
<dbReference type="EMBL" id="JAXOVC010000007">
    <property type="protein sequence ID" value="KAK4498630.1"/>
    <property type="molecule type" value="Genomic_DNA"/>
</dbReference>
<dbReference type="InterPro" id="IPR011701">
    <property type="entry name" value="MFS"/>
</dbReference>
<name>A0ABR0EBV0_ZASCE</name>
<feature type="compositionally biased region" description="Low complexity" evidence="5">
    <location>
        <begin position="30"/>
        <end position="56"/>
    </location>
</feature>
<feature type="transmembrane region" description="Helical" evidence="6">
    <location>
        <begin position="476"/>
        <end position="498"/>
    </location>
</feature>
<keyword evidence="9" id="KW-1185">Reference proteome</keyword>
<evidence type="ECO:0000256" key="1">
    <source>
        <dbReference type="ARBA" id="ARBA00004141"/>
    </source>
</evidence>
<dbReference type="InterPro" id="IPR036259">
    <property type="entry name" value="MFS_trans_sf"/>
</dbReference>
<feature type="transmembrane region" description="Helical" evidence="6">
    <location>
        <begin position="518"/>
        <end position="538"/>
    </location>
</feature>
<evidence type="ECO:0000259" key="7">
    <source>
        <dbReference type="PROSITE" id="PS50850"/>
    </source>
</evidence>
<feature type="domain" description="Major facilitator superfamily (MFS) profile" evidence="7">
    <location>
        <begin position="78"/>
        <end position="543"/>
    </location>
</feature>
<evidence type="ECO:0000256" key="6">
    <source>
        <dbReference type="SAM" id="Phobius"/>
    </source>
</evidence>
<comment type="caution">
    <text evidence="8">The sequence shown here is derived from an EMBL/GenBank/DDBJ whole genome shotgun (WGS) entry which is preliminary data.</text>
</comment>
<evidence type="ECO:0000256" key="2">
    <source>
        <dbReference type="ARBA" id="ARBA00022692"/>
    </source>
</evidence>
<organism evidence="8 9">
    <name type="scientific">Zasmidium cellare</name>
    <name type="common">Wine cellar mold</name>
    <name type="synonym">Racodium cellare</name>
    <dbReference type="NCBI Taxonomy" id="395010"/>
    <lineage>
        <taxon>Eukaryota</taxon>
        <taxon>Fungi</taxon>
        <taxon>Dikarya</taxon>
        <taxon>Ascomycota</taxon>
        <taxon>Pezizomycotina</taxon>
        <taxon>Dothideomycetes</taxon>
        <taxon>Dothideomycetidae</taxon>
        <taxon>Mycosphaerellales</taxon>
        <taxon>Mycosphaerellaceae</taxon>
        <taxon>Zasmidium</taxon>
    </lineage>
</organism>
<keyword evidence="2 6" id="KW-0812">Transmembrane</keyword>
<keyword evidence="4 6" id="KW-0472">Membrane</keyword>
<sequence>MATITQTAVEQEAIEGIEHNPKIPTVEVGPSSAGRALSSSSSSTTPSSNNSQPASTRETPTEAEAQRPKLSTPQAWIVIVQLCGNNFINSFSAGLLMVCLPIMAADLNLPQNLLTWPNSVSALTSGACYLIMGSVSDVLGARRVNVPGSFLQSVFIIATGSCQNGAELIAFRALGGVANALYTPSARAMLSKNIAHGRLRNFGFATMFLAFPLGAGLGLVLGGIYADKANWRVGYYSSGGLGLFLSLLGLWTLPKDEKPIESVREAARRLALEIDWLGVALASASATMLSVVFAMLSVNGDDIRRPVNIALLAISIALLPAFALWMHRQEKLGKPAVIPNSLWKDSRFTSICLMIGLSNGAQSGLSLFCSLFFQEVQHLSAFQASLRLLPQAATGALCCVFAGVFINRVSALAAVIVAMVLCSLSPLLMAITQPSWPYWYSAFWAQVVGPLSIDVTFIVGSLVISEVFSGKSQARGAAVFSMFSQMGVSISLCIMSVISTNVAGGKHDTDSLLRSYRASFWTQFGWIAASALIAAVGLRKLGRVGMKRD</sequence>
<evidence type="ECO:0000313" key="8">
    <source>
        <dbReference type="EMBL" id="KAK4498630.1"/>
    </source>
</evidence>
<evidence type="ECO:0000313" key="9">
    <source>
        <dbReference type="Proteomes" id="UP001305779"/>
    </source>
</evidence>
<accession>A0ABR0EBV0</accession>
<dbReference type="PROSITE" id="PS50850">
    <property type="entry name" value="MFS"/>
    <property type="match status" value="1"/>
</dbReference>
<evidence type="ECO:0000256" key="3">
    <source>
        <dbReference type="ARBA" id="ARBA00022989"/>
    </source>
</evidence>
<gene>
    <name evidence="8" type="ORF">PRZ48_009140</name>
</gene>
<feature type="transmembrane region" description="Helical" evidence="6">
    <location>
        <begin position="348"/>
        <end position="373"/>
    </location>
</feature>